<comment type="caution">
    <text evidence="1">The sequence shown here is derived from an EMBL/GenBank/DDBJ whole genome shotgun (WGS) entry which is preliminary data.</text>
</comment>
<gene>
    <name evidence="1" type="ORF">N478_03410</name>
</gene>
<sequence length="108" mass="12336">MSILISTSLLSLIGMWNVADCNTMEQKKPAGTAFIIQERRDHYAMRLLFVNNRFSRLELKKAEEGGLSFKNEKFTIELQKKGKGLAFSSWKSDGKKLETDNVCFIKKS</sequence>
<reference evidence="1 2" key="1">
    <citation type="submission" date="2013-07" db="EMBL/GenBank/DDBJ databases">
        <title>Comparative Genomic and Metabolomic Analysis of Twelve Strains of Pseudoalteromonas luteoviolacea.</title>
        <authorList>
            <person name="Vynne N.G."/>
            <person name="Mansson M."/>
            <person name="Gram L."/>
        </authorList>
    </citation>
    <scope>NUCLEOTIDE SEQUENCE [LARGE SCALE GENOMIC DNA]</scope>
    <source>
        <strain evidence="1 2">S4060-1</strain>
    </source>
</reference>
<evidence type="ECO:0000313" key="2">
    <source>
        <dbReference type="Proteomes" id="UP000076661"/>
    </source>
</evidence>
<dbReference type="PATRIC" id="fig|1365257.3.peg.3716"/>
<accession>A0A167KUU1</accession>
<protein>
    <submittedName>
        <fullName evidence="1">Uncharacterized protein</fullName>
    </submittedName>
</protein>
<dbReference type="EMBL" id="AUXX01000034">
    <property type="protein sequence ID" value="KZN63310.1"/>
    <property type="molecule type" value="Genomic_DNA"/>
</dbReference>
<dbReference type="Proteomes" id="UP000076661">
    <property type="component" value="Unassembled WGS sequence"/>
</dbReference>
<name>A0A167KUU1_9GAMM</name>
<dbReference type="RefSeq" id="WP_063382096.1">
    <property type="nucleotide sequence ID" value="NZ_AUXX01000034.1"/>
</dbReference>
<proteinExistence type="predicted"/>
<organism evidence="1 2">
    <name type="scientific">Pseudoalteromonas luteoviolacea S4060-1</name>
    <dbReference type="NCBI Taxonomy" id="1365257"/>
    <lineage>
        <taxon>Bacteria</taxon>
        <taxon>Pseudomonadati</taxon>
        <taxon>Pseudomonadota</taxon>
        <taxon>Gammaproteobacteria</taxon>
        <taxon>Alteromonadales</taxon>
        <taxon>Pseudoalteromonadaceae</taxon>
        <taxon>Pseudoalteromonas</taxon>
    </lineage>
</organism>
<evidence type="ECO:0000313" key="1">
    <source>
        <dbReference type="EMBL" id="KZN63310.1"/>
    </source>
</evidence>
<dbReference type="AlphaFoldDB" id="A0A167KUU1"/>